<name>A0A9D4JQS0_DREPO</name>
<dbReference type="Proteomes" id="UP000828390">
    <property type="component" value="Unassembled WGS sequence"/>
</dbReference>
<evidence type="ECO:0000313" key="2">
    <source>
        <dbReference type="Proteomes" id="UP000828390"/>
    </source>
</evidence>
<organism evidence="1 2">
    <name type="scientific">Dreissena polymorpha</name>
    <name type="common">Zebra mussel</name>
    <name type="synonym">Mytilus polymorpha</name>
    <dbReference type="NCBI Taxonomy" id="45954"/>
    <lineage>
        <taxon>Eukaryota</taxon>
        <taxon>Metazoa</taxon>
        <taxon>Spiralia</taxon>
        <taxon>Lophotrochozoa</taxon>
        <taxon>Mollusca</taxon>
        <taxon>Bivalvia</taxon>
        <taxon>Autobranchia</taxon>
        <taxon>Heteroconchia</taxon>
        <taxon>Euheterodonta</taxon>
        <taxon>Imparidentia</taxon>
        <taxon>Neoheterodontei</taxon>
        <taxon>Myida</taxon>
        <taxon>Dreissenoidea</taxon>
        <taxon>Dreissenidae</taxon>
        <taxon>Dreissena</taxon>
    </lineage>
</organism>
<proteinExistence type="predicted"/>
<reference evidence="1" key="1">
    <citation type="journal article" date="2019" name="bioRxiv">
        <title>The Genome of the Zebra Mussel, Dreissena polymorpha: A Resource for Invasive Species Research.</title>
        <authorList>
            <person name="McCartney M.A."/>
            <person name="Auch B."/>
            <person name="Kono T."/>
            <person name="Mallez S."/>
            <person name="Zhang Y."/>
            <person name="Obille A."/>
            <person name="Becker A."/>
            <person name="Abrahante J.E."/>
            <person name="Garbe J."/>
            <person name="Badalamenti J.P."/>
            <person name="Herman A."/>
            <person name="Mangelson H."/>
            <person name="Liachko I."/>
            <person name="Sullivan S."/>
            <person name="Sone E.D."/>
            <person name="Koren S."/>
            <person name="Silverstein K.A.T."/>
            <person name="Beckman K.B."/>
            <person name="Gohl D.M."/>
        </authorList>
    </citation>
    <scope>NUCLEOTIDE SEQUENCE</scope>
    <source>
        <strain evidence="1">Duluth1</strain>
        <tissue evidence="1">Whole animal</tissue>
    </source>
</reference>
<sequence>MGKNLQLFGVIVSGQNSKVKAFQRMLPNVSSTVGKLGPKNIIPVHGESGVCGVILDKVIQFVQQKK</sequence>
<dbReference type="AlphaFoldDB" id="A0A9D4JQS0"/>
<accession>A0A9D4JQS0</accession>
<protein>
    <submittedName>
        <fullName evidence="1">Uncharacterized protein</fullName>
    </submittedName>
</protein>
<dbReference type="EMBL" id="JAIWYP010000005">
    <property type="protein sequence ID" value="KAH3816547.1"/>
    <property type="molecule type" value="Genomic_DNA"/>
</dbReference>
<comment type="caution">
    <text evidence="1">The sequence shown here is derived from an EMBL/GenBank/DDBJ whole genome shotgun (WGS) entry which is preliminary data.</text>
</comment>
<evidence type="ECO:0000313" key="1">
    <source>
        <dbReference type="EMBL" id="KAH3816547.1"/>
    </source>
</evidence>
<keyword evidence="2" id="KW-1185">Reference proteome</keyword>
<reference evidence="1" key="2">
    <citation type="submission" date="2020-11" db="EMBL/GenBank/DDBJ databases">
        <authorList>
            <person name="McCartney M.A."/>
            <person name="Auch B."/>
            <person name="Kono T."/>
            <person name="Mallez S."/>
            <person name="Becker A."/>
            <person name="Gohl D.M."/>
            <person name="Silverstein K.A.T."/>
            <person name="Koren S."/>
            <person name="Bechman K.B."/>
            <person name="Herman A."/>
            <person name="Abrahante J.E."/>
            <person name="Garbe J."/>
        </authorList>
    </citation>
    <scope>NUCLEOTIDE SEQUENCE</scope>
    <source>
        <strain evidence="1">Duluth1</strain>
        <tissue evidence="1">Whole animal</tissue>
    </source>
</reference>
<gene>
    <name evidence="1" type="ORF">DPMN_118064</name>
</gene>